<evidence type="ECO:0000256" key="6">
    <source>
        <dbReference type="ARBA" id="ARBA00023242"/>
    </source>
</evidence>
<dbReference type="Gene3D" id="3.90.520.10">
    <property type="entry name" value="SMAD MH1 domain"/>
    <property type="match status" value="1"/>
</dbReference>
<comment type="subcellular location">
    <subcellularLocation>
        <location evidence="7">Cytoplasm</location>
    </subcellularLocation>
    <subcellularLocation>
        <location evidence="7">Nucleus</location>
    </subcellularLocation>
</comment>
<reference evidence="11" key="1">
    <citation type="submission" date="2022-11" db="UniProtKB">
        <authorList>
            <consortium name="WormBaseParasite"/>
        </authorList>
    </citation>
    <scope>IDENTIFICATION</scope>
</reference>
<dbReference type="GO" id="GO:0051239">
    <property type="term" value="P:regulation of multicellular organismal process"/>
    <property type="evidence" value="ECO:0007669"/>
    <property type="project" value="UniProtKB-ARBA"/>
</dbReference>
<keyword evidence="5 7" id="KW-0804">Transcription</keyword>
<evidence type="ECO:0000256" key="3">
    <source>
        <dbReference type="ARBA" id="ARBA00022833"/>
    </source>
</evidence>
<dbReference type="PANTHER" id="PTHR13703">
    <property type="entry name" value="SMAD"/>
    <property type="match status" value="1"/>
</dbReference>
<dbReference type="PANTHER" id="PTHR13703:SF45">
    <property type="entry name" value="MOTHERS AGAINST DECAPENTAPLEGIC HOMOLOG"/>
    <property type="match status" value="1"/>
</dbReference>
<evidence type="ECO:0000256" key="5">
    <source>
        <dbReference type="ARBA" id="ARBA00023163"/>
    </source>
</evidence>
<dbReference type="GO" id="GO:0060395">
    <property type="term" value="P:SMAD protein signal transduction"/>
    <property type="evidence" value="ECO:0007669"/>
    <property type="project" value="TreeGrafter"/>
</dbReference>
<dbReference type="InterPro" id="IPR013019">
    <property type="entry name" value="MAD_homology_MH1"/>
</dbReference>
<dbReference type="PROSITE" id="PS51076">
    <property type="entry name" value="MH2"/>
    <property type="match status" value="1"/>
</dbReference>
<evidence type="ECO:0000313" key="10">
    <source>
        <dbReference type="Proteomes" id="UP000887540"/>
    </source>
</evidence>
<comment type="similarity">
    <text evidence="1 7">Belongs to the dwarfin/SMAD family.</text>
</comment>
<dbReference type="GO" id="GO:0050793">
    <property type="term" value="P:regulation of developmental process"/>
    <property type="evidence" value="ECO:0007669"/>
    <property type="project" value="UniProtKB-ARBA"/>
</dbReference>
<keyword evidence="2" id="KW-0479">Metal-binding</keyword>
<dbReference type="SMART" id="SM00523">
    <property type="entry name" value="DWA"/>
    <property type="match status" value="1"/>
</dbReference>
<evidence type="ECO:0000259" key="9">
    <source>
        <dbReference type="PROSITE" id="PS51076"/>
    </source>
</evidence>
<keyword evidence="4 7" id="KW-0805">Transcription regulation</keyword>
<dbReference type="GO" id="GO:0000978">
    <property type="term" value="F:RNA polymerase II cis-regulatory region sequence-specific DNA binding"/>
    <property type="evidence" value="ECO:0007669"/>
    <property type="project" value="TreeGrafter"/>
</dbReference>
<dbReference type="InterPro" id="IPR003619">
    <property type="entry name" value="MAD_homology1_Dwarfin-type"/>
</dbReference>
<dbReference type="InterPro" id="IPR036578">
    <property type="entry name" value="SMAD_MH1_sf"/>
</dbReference>
<dbReference type="GO" id="GO:0005737">
    <property type="term" value="C:cytoplasm"/>
    <property type="evidence" value="ECO:0007669"/>
    <property type="project" value="UniProtKB-SubCell"/>
</dbReference>
<dbReference type="GO" id="GO:0046872">
    <property type="term" value="F:metal ion binding"/>
    <property type="evidence" value="ECO:0007669"/>
    <property type="project" value="UniProtKB-KW"/>
</dbReference>
<keyword evidence="7" id="KW-0963">Cytoplasm</keyword>
<feature type="domain" description="MH1" evidence="8">
    <location>
        <begin position="1"/>
        <end position="70"/>
    </location>
</feature>
<evidence type="ECO:0000256" key="2">
    <source>
        <dbReference type="ARBA" id="ARBA00022723"/>
    </source>
</evidence>
<protein>
    <recommendedName>
        <fullName evidence="7">Mothers against decapentaplegic homolog</fullName>
        <shortName evidence="7">MAD homolog</shortName>
        <shortName evidence="7">Mothers against DPP homolog</shortName>
    </recommendedName>
    <alternativeName>
        <fullName evidence="7">SMAD family member</fullName>
    </alternativeName>
</protein>
<evidence type="ECO:0000313" key="11">
    <source>
        <dbReference type="WBParaSite" id="ACRNAN_scaffold1291.g10490.t1"/>
    </source>
</evidence>
<dbReference type="GO" id="GO:0009653">
    <property type="term" value="P:anatomical structure morphogenesis"/>
    <property type="evidence" value="ECO:0007669"/>
    <property type="project" value="TreeGrafter"/>
</dbReference>
<evidence type="ECO:0000256" key="7">
    <source>
        <dbReference type="RuleBase" id="RU361195"/>
    </source>
</evidence>
<dbReference type="WBParaSite" id="ACRNAN_scaffold1291.g10490.t1">
    <property type="protein sequence ID" value="ACRNAN_scaffold1291.g10490.t1"/>
    <property type="gene ID" value="ACRNAN_scaffold1291.g10490"/>
</dbReference>
<dbReference type="SMART" id="SM00524">
    <property type="entry name" value="DWB"/>
    <property type="match status" value="1"/>
</dbReference>
<dbReference type="GO" id="GO:0009791">
    <property type="term" value="P:post-embryonic development"/>
    <property type="evidence" value="ECO:0007669"/>
    <property type="project" value="UniProtKB-ARBA"/>
</dbReference>
<dbReference type="GO" id="GO:0030509">
    <property type="term" value="P:BMP signaling pathway"/>
    <property type="evidence" value="ECO:0007669"/>
    <property type="project" value="TreeGrafter"/>
</dbReference>
<dbReference type="InterPro" id="IPR008984">
    <property type="entry name" value="SMAD_FHA_dom_sf"/>
</dbReference>
<dbReference type="InterPro" id="IPR001132">
    <property type="entry name" value="SMAD_dom_Dwarfin-type"/>
</dbReference>
<dbReference type="InterPro" id="IPR017855">
    <property type="entry name" value="SMAD-like_dom_sf"/>
</dbReference>
<dbReference type="InterPro" id="IPR013790">
    <property type="entry name" value="Dwarfin"/>
</dbReference>
<dbReference type="SUPFAM" id="SSF49879">
    <property type="entry name" value="SMAD/FHA domain"/>
    <property type="match status" value="1"/>
</dbReference>
<keyword evidence="10" id="KW-1185">Reference proteome</keyword>
<organism evidence="10 11">
    <name type="scientific">Acrobeloides nanus</name>
    <dbReference type="NCBI Taxonomy" id="290746"/>
    <lineage>
        <taxon>Eukaryota</taxon>
        <taxon>Metazoa</taxon>
        <taxon>Ecdysozoa</taxon>
        <taxon>Nematoda</taxon>
        <taxon>Chromadorea</taxon>
        <taxon>Rhabditida</taxon>
        <taxon>Tylenchina</taxon>
        <taxon>Cephalobomorpha</taxon>
        <taxon>Cephaloboidea</taxon>
        <taxon>Cephalobidae</taxon>
        <taxon>Acrobeloides</taxon>
    </lineage>
</organism>
<proteinExistence type="inferred from homology"/>
<dbReference type="Gene3D" id="2.60.200.10">
    <property type="match status" value="1"/>
</dbReference>
<dbReference type="GO" id="GO:0070411">
    <property type="term" value="F:I-SMAD binding"/>
    <property type="evidence" value="ECO:0007669"/>
    <property type="project" value="TreeGrafter"/>
</dbReference>
<keyword evidence="3" id="KW-0862">Zinc</keyword>
<dbReference type="AlphaFoldDB" id="A0A914CP06"/>
<evidence type="ECO:0000259" key="8">
    <source>
        <dbReference type="PROSITE" id="PS51075"/>
    </source>
</evidence>
<name>A0A914CP06_9BILA</name>
<accession>A0A914CP06</accession>
<keyword evidence="6 7" id="KW-0539">Nucleus</keyword>
<feature type="domain" description="MH2" evidence="9">
    <location>
        <begin position="156"/>
        <end position="353"/>
    </location>
</feature>
<dbReference type="SUPFAM" id="SSF56366">
    <property type="entry name" value="SMAD MH1 domain"/>
    <property type="match status" value="1"/>
</dbReference>
<dbReference type="Pfam" id="PF03165">
    <property type="entry name" value="MH1"/>
    <property type="match status" value="1"/>
</dbReference>
<dbReference type="PROSITE" id="PS51075">
    <property type="entry name" value="MH1"/>
    <property type="match status" value="1"/>
</dbReference>
<dbReference type="GO" id="GO:0000981">
    <property type="term" value="F:DNA-binding transcription factor activity, RNA polymerase II-specific"/>
    <property type="evidence" value="ECO:0007669"/>
    <property type="project" value="TreeGrafter"/>
</dbReference>
<dbReference type="GO" id="GO:0071144">
    <property type="term" value="C:heteromeric SMAD protein complex"/>
    <property type="evidence" value="ECO:0007669"/>
    <property type="project" value="TreeGrafter"/>
</dbReference>
<dbReference type="GO" id="GO:0030154">
    <property type="term" value="P:cell differentiation"/>
    <property type="evidence" value="ECO:0007669"/>
    <property type="project" value="TreeGrafter"/>
</dbReference>
<evidence type="ECO:0000256" key="1">
    <source>
        <dbReference type="ARBA" id="ARBA00005545"/>
    </source>
</evidence>
<evidence type="ECO:0000256" key="4">
    <source>
        <dbReference type="ARBA" id="ARBA00023015"/>
    </source>
</evidence>
<dbReference type="Pfam" id="PF03166">
    <property type="entry name" value="MH2"/>
    <property type="match status" value="1"/>
</dbReference>
<sequence>MIKYSCFLDALVAGRKGFPHVVYSKIFRWPDLHKNELKHVRSCSLAFDLKCDSVCVNPYHYERVTSSAGGMDLANMGTDNNGAYKNEHDDHEYFNEEEHPTSSQHIHNQLANSGQHFHQTSSQLLPSLILSNNLLPNVAAQPSPSTEEANESQTSWCAIRYYEYNRHVGDVFHGFSSAVFVSNTPQHHKDVFFIGNFENPDRNEAVELCRHNIGNGLRLDIKGDGEVWATCLSSRPIYAQSFYLDREASRTPGDSVHKIYQQSTIKVYDLRQSYHQMCTTNAFRKSRTEPFDKNMFINEMRNLCVLRIAFCTGWGPDFGSETNTIQDTPCWIEIYVNRALQLLEELATNSVSS</sequence>
<dbReference type="Proteomes" id="UP000887540">
    <property type="component" value="Unplaced"/>
</dbReference>